<evidence type="ECO:0000313" key="10">
    <source>
        <dbReference type="EMBL" id="KAF2746805.1"/>
    </source>
</evidence>
<dbReference type="InterPro" id="IPR036890">
    <property type="entry name" value="HATPase_C_sf"/>
</dbReference>
<feature type="compositionally biased region" description="Polar residues" evidence="7">
    <location>
        <begin position="1265"/>
        <end position="1274"/>
    </location>
</feature>
<dbReference type="Pfam" id="PF02518">
    <property type="entry name" value="HATPase_c"/>
    <property type="match status" value="1"/>
</dbReference>
<reference evidence="10" key="1">
    <citation type="journal article" date="2020" name="Stud. Mycol.">
        <title>101 Dothideomycetes genomes: a test case for predicting lifestyles and emergence of pathogens.</title>
        <authorList>
            <person name="Haridas S."/>
            <person name="Albert R."/>
            <person name="Binder M."/>
            <person name="Bloem J."/>
            <person name="Labutti K."/>
            <person name="Salamov A."/>
            <person name="Andreopoulos B."/>
            <person name="Baker S."/>
            <person name="Barry K."/>
            <person name="Bills G."/>
            <person name="Bluhm B."/>
            <person name="Cannon C."/>
            <person name="Castanera R."/>
            <person name="Culley D."/>
            <person name="Daum C."/>
            <person name="Ezra D."/>
            <person name="Gonzalez J."/>
            <person name="Henrissat B."/>
            <person name="Kuo A."/>
            <person name="Liang C."/>
            <person name="Lipzen A."/>
            <person name="Lutzoni F."/>
            <person name="Magnuson J."/>
            <person name="Mondo S."/>
            <person name="Nolan M."/>
            <person name="Ohm R."/>
            <person name="Pangilinan J."/>
            <person name="Park H.-J."/>
            <person name="Ramirez L."/>
            <person name="Alfaro M."/>
            <person name="Sun H."/>
            <person name="Tritt A."/>
            <person name="Yoshinaga Y."/>
            <person name="Zwiers L.-H."/>
            <person name="Turgeon B."/>
            <person name="Goodwin S."/>
            <person name="Spatafora J."/>
            <person name="Crous P."/>
            <person name="Grigoriev I."/>
        </authorList>
    </citation>
    <scope>NUCLEOTIDE SEQUENCE</scope>
    <source>
        <strain evidence="10">CBS 119925</strain>
    </source>
</reference>
<evidence type="ECO:0000259" key="9">
    <source>
        <dbReference type="PROSITE" id="PS50110"/>
    </source>
</evidence>
<feature type="region of interest" description="Disordered" evidence="7">
    <location>
        <begin position="495"/>
        <end position="528"/>
    </location>
</feature>
<dbReference type="Gene3D" id="1.10.287.130">
    <property type="match status" value="1"/>
</dbReference>
<dbReference type="SMART" id="SM00387">
    <property type="entry name" value="HATPase_c"/>
    <property type="match status" value="1"/>
</dbReference>
<dbReference type="FunFam" id="1.10.287.130:FF:000023">
    <property type="entry name" value="Sensor histidine kinase/response regulator, putative"/>
    <property type="match status" value="1"/>
</dbReference>
<dbReference type="EC" id="2.7.13.3" evidence="2"/>
<feature type="modified residue" description="4-aspartylphosphate" evidence="6">
    <location>
        <position position="1383"/>
    </location>
</feature>
<evidence type="ECO:0000259" key="8">
    <source>
        <dbReference type="PROSITE" id="PS50109"/>
    </source>
</evidence>
<dbReference type="PROSITE" id="PS50110">
    <property type="entry name" value="RESPONSE_REGULATORY"/>
    <property type="match status" value="1"/>
</dbReference>
<evidence type="ECO:0000256" key="3">
    <source>
        <dbReference type="ARBA" id="ARBA00022553"/>
    </source>
</evidence>
<accession>A0A6A6V8E7</accession>
<keyword evidence="4" id="KW-0808">Transferase</keyword>
<dbReference type="SMART" id="SM00448">
    <property type="entry name" value="REC"/>
    <property type="match status" value="1"/>
</dbReference>
<dbReference type="SUPFAM" id="SSF55781">
    <property type="entry name" value="GAF domain-like"/>
    <property type="match status" value="1"/>
</dbReference>
<dbReference type="InterPro" id="IPR003594">
    <property type="entry name" value="HATPase_dom"/>
</dbReference>
<organism evidence="10 11">
    <name type="scientific">Sporormia fimetaria CBS 119925</name>
    <dbReference type="NCBI Taxonomy" id="1340428"/>
    <lineage>
        <taxon>Eukaryota</taxon>
        <taxon>Fungi</taxon>
        <taxon>Dikarya</taxon>
        <taxon>Ascomycota</taxon>
        <taxon>Pezizomycotina</taxon>
        <taxon>Dothideomycetes</taxon>
        <taxon>Pleosporomycetidae</taxon>
        <taxon>Pleosporales</taxon>
        <taxon>Sporormiaceae</taxon>
        <taxon>Sporormia</taxon>
    </lineage>
</organism>
<dbReference type="PRINTS" id="PR00344">
    <property type="entry name" value="BCTRLSENSOR"/>
</dbReference>
<dbReference type="PANTHER" id="PTHR43047:SF72">
    <property type="entry name" value="OSMOSENSING HISTIDINE PROTEIN KINASE SLN1"/>
    <property type="match status" value="1"/>
</dbReference>
<evidence type="ECO:0000313" key="11">
    <source>
        <dbReference type="Proteomes" id="UP000799440"/>
    </source>
</evidence>
<dbReference type="CDD" id="cd00082">
    <property type="entry name" value="HisKA"/>
    <property type="match status" value="1"/>
</dbReference>
<feature type="region of interest" description="Disordered" evidence="7">
    <location>
        <begin position="1201"/>
        <end position="1283"/>
    </location>
</feature>
<comment type="catalytic activity">
    <reaction evidence="1">
        <text>ATP + protein L-histidine = ADP + protein N-phospho-L-histidine.</text>
        <dbReference type="EC" id="2.7.13.3"/>
    </reaction>
</comment>
<dbReference type="EMBL" id="MU006575">
    <property type="protein sequence ID" value="KAF2746805.1"/>
    <property type="molecule type" value="Genomic_DNA"/>
</dbReference>
<dbReference type="InterPro" id="IPR036097">
    <property type="entry name" value="HisK_dim/P_sf"/>
</dbReference>
<dbReference type="Gene3D" id="3.40.50.2300">
    <property type="match status" value="1"/>
</dbReference>
<dbReference type="InterPro" id="IPR005467">
    <property type="entry name" value="His_kinase_dom"/>
</dbReference>
<proteinExistence type="predicted"/>
<dbReference type="SUPFAM" id="SSF52172">
    <property type="entry name" value="CheY-like"/>
    <property type="match status" value="1"/>
</dbReference>
<gene>
    <name evidence="10" type="ORF">M011DRAFT_477651</name>
</gene>
<dbReference type="InterPro" id="IPR011006">
    <property type="entry name" value="CheY-like_superfamily"/>
</dbReference>
<sequence length="1500" mass="165187">MAGCQTPTPWPIDPEHGRVKGPGYLGDSYHSLRVRELFRYYQPPTPDELRHVAPINIGNDFVKESRLISAVDPILTALANLTTRVMDMRRCVVSMTGAGTSYVIAESTRTMSLTYPHTHGPGDALMLGGGVATSSLGGLCEHTCSLLPPPADSDEPFLLEIPDLSRHPKFYNVGYVRDWPHSRFYCGAPLRTKNGVTIGTVCVLDDQPRYKGLTEKERLDMSNMADLFMNYFETKEGSRFHKKGQLMELELSRFISEGYLPSDGGEMVERRNGRVFSESILNAKREKEKERRKKVLAKRQIIQEREYAKMKEEEELRESPLNNFTGSSLPGMDDGRPVVPVSTLIDNTNMVNTRPKPLPTPAHSYFENATPEVPKPTDEQLATEALVPIVHPLQPGIIELVPASAAEEKLSLLSSVGTATSETENPPKEGGMIEHLAEPLGNSVLGNASLTEEPNSLARTKSWLGNPSTAVESAPKPATKSFAIKAETDTSSLGLSIPRTGDMSNDLLSSTAASSTGLTDRRRRSKYEETATMEPHLRAMFARASTVMKNTLGCDVVFVHGDLEGFFEPDEDPQATDEWAWSHVSTDGQTESQIRAKRPKQYRQRSGVLGYATSKGSSSARFDGPKNILDLGFDMSELREEHINFLLKDSRGGKIFSFFDEYPGLEEHEDPEETECKNILRKFLPGCRSVIVLPLHDHNHVLSSICFAWTCSDQKTFYSDEEGRFAAGVATSLMDEMARMHILSADKAKSEFISSISHELRSPLHGILASAEFLVESDPRPDQQSFVETIMSCGTTLLDTVNHVLDFQKLNFLHDAHIKRIEAPPSPDDFQHSSEDQSDGAPSTPSSISKHDNLFDTRDVDIDLSTILQEITEGIVLGYEFKDLSKYIGQSEETKKAALDTPTKMSKIQVVVDIDELEGGWIFRTNPAAIKRIVGNLVGNAVKYSHDSGWIKITLTAKKIDPTPNGLPRAKVSFIVSDSGKGMSREFLKTRLFTPFTQENPMAPGAGLGMSIVRQLVDMLDGKIDVKSRLGKGTTFRIEMKLTQAKPSKSSRHTESELEDTLPLSKLHGKNALFLNFPHFDSPETPDQRAQNLLHQSVTRYVKDLLQMEPILDLRSADASNCHLIIANELSSLAALHEMTILKDRPVMLMSNSTLRKSVLDHMQFDRNPSLVTFLRKPCGPKKLRRAAQACLEIMENGHASQPDTILGAPGPSRSNVANLPAPHVNSRAADTAQSTSLAVRPLASPTKTPEAPSETIGPDHKAYQTDTQQQEALSSTPVPTSPPPCVDQAFTQTATVQAKLHQSSEIASVSTSATVSMTTTVDTQPQKPRILCVEDNKINMMLVTTYLKKNHYPFSTAYDGAEALEVYKASAASGGFDCILMDIQMPVMSGIGATQEIRALESAFPETYKRAFIIALTGLAAGSDRTEAFEAGVDAFMVKPVSFKDLEKLLKELRARDRKDGKVEDGKAVQEGVVSVESERAGTRMIEVRRVVLKDGIGG</sequence>
<feature type="domain" description="Response regulatory" evidence="9">
    <location>
        <begin position="1330"/>
        <end position="1455"/>
    </location>
</feature>
<dbReference type="SUPFAM" id="SSF55874">
    <property type="entry name" value="ATPase domain of HSP90 chaperone/DNA topoisomerase II/histidine kinase"/>
    <property type="match status" value="1"/>
</dbReference>
<dbReference type="InterPro" id="IPR003661">
    <property type="entry name" value="HisK_dim/P_dom"/>
</dbReference>
<dbReference type="InterPro" id="IPR004358">
    <property type="entry name" value="Sig_transdc_His_kin-like_C"/>
</dbReference>
<protein>
    <recommendedName>
        <fullName evidence="2">histidine kinase</fullName>
        <ecNumber evidence="2">2.7.13.3</ecNumber>
    </recommendedName>
</protein>
<dbReference type="SUPFAM" id="SSF47384">
    <property type="entry name" value="Homodimeric domain of signal transducing histidine kinase"/>
    <property type="match status" value="1"/>
</dbReference>
<evidence type="ECO:0000256" key="6">
    <source>
        <dbReference type="PROSITE-ProRule" id="PRU00169"/>
    </source>
</evidence>
<evidence type="ECO:0000256" key="5">
    <source>
        <dbReference type="ARBA" id="ARBA00022777"/>
    </source>
</evidence>
<feature type="domain" description="Histidine kinase" evidence="8">
    <location>
        <begin position="755"/>
        <end position="1044"/>
    </location>
</feature>
<feature type="region of interest" description="Disordered" evidence="7">
    <location>
        <begin position="823"/>
        <end position="852"/>
    </location>
</feature>
<dbReference type="Pfam" id="PF00072">
    <property type="entry name" value="Response_reg"/>
    <property type="match status" value="1"/>
</dbReference>
<dbReference type="Gene3D" id="3.30.565.10">
    <property type="entry name" value="Histidine kinase-like ATPase, C-terminal domain"/>
    <property type="match status" value="1"/>
</dbReference>
<dbReference type="CDD" id="cd17546">
    <property type="entry name" value="REC_hyHK_CKI1_RcsC-like"/>
    <property type="match status" value="1"/>
</dbReference>
<dbReference type="PROSITE" id="PS50109">
    <property type="entry name" value="HIS_KIN"/>
    <property type="match status" value="1"/>
</dbReference>
<dbReference type="GO" id="GO:0009927">
    <property type="term" value="F:histidine phosphotransfer kinase activity"/>
    <property type="evidence" value="ECO:0007669"/>
    <property type="project" value="TreeGrafter"/>
</dbReference>
<evidence type="ECO:0000256" key="2">
    <source>
        <dbReference type="ARBA" id="ARBA00012438"/>
    </source>
</evidence>
<dbReference type="GO" id="GO:0000155">
    <property type="term" value="F:phosphorelay sensor kinase activity"/>
    <property type="evidence" value="ECO:0007669"/>
    <property type="project" value="InterPro"/>
</dbReference>
<dbReference type="Proteomes" id="UP000799440">
    <property type="component" value="Unassembled WGS sequence"/>
</dbReference>
<keyword evidence="3 6" id="KW-0597">Phosphoprotein</keyword>
<name>A0A6A6V8E7_9PLEO</name>
<dbReference type="GO" id="GO:0005886">
    <property type="term" value="C:plasma membrane"/>
    <property type="evidence" value="ECO:0007669"/>
    <property type="project" value="TreeGrafter"/>
</dbReference>
<evidence type="ECO:0000256" key="7">
    <source>
        <dbReference type="SAM" id="MobiDB-lite"/>
    </source>
</evidence>
<keyword evidence="5" id="KW-0418">Kinase</keyword>
<dbReference type="PANTHER" id="PTHR43047">
    <property type="entry name" value="TWO-COMPONENT HISTIDINE PROTEIN KINASE"/>
    <property type="match status" value="1"/>
</dbReference>
<feature type="compositionally biased region" description="Low complexity" evidence="7">
    <location>
        <begin position="507"/>
        <end position="516"/>
    </location>
</feature>
<evidence type="ECO:0000256" key="1">
    <source>
        <dbReference type="ARBA" id="ARBA00000085"/>
    </source>
</evidence>
<dbReference type="InterPro" id="IPR001789">
    <property type="entry name" value="Sig_transdc_resp-reg_receiver"/>
</dbReference>
<dbReference type="OrthoDB" id="303614at2759"/>
<keyword evidence="11" id="KW-1185">Reference proteome</keyword>
<dbReference type="SMART" id="SM00388">
    <property type="entry name" value="HisKA"/>
    <property type="match status" value="1"/>
</dbReference>
<evidence type="ECO:0000256" key="4">
    <source>
        <dbReference type="ARBA" id="ARBA00022679"/>
    </source>
</evidence>
<dbReference type="Pfam" id="PF00512">
    <property type="entry name" value="HisKA"/>
    <property type="match status" value="1"/>
</dbReference>